<comment type="pathway">
    <text evidence="2">Phospholipid metabolism; phosphatidylglycerol biosynthesis; phosphatidylglycerol from CDP-diacylglycerol: step 1/2.</text>
</comment>
<dbReference type="InterPro" id="IPR050324">
    <property type="entry name" value="CDP-alcohol_PTase-I"/>
</dbReference>
<dbReference type="InterPro" id="IPR004570">
    <property type="entry name" value="Phosphatidylglycerol_P_synth"/>
</dbReference>
<keyword evidence="6" id="KW-0444">Lipid biosynthesis</keyword>
<keyword evidence="11" id="KW-0594">Phospholipid biosynthesis</keyword>
<evidence type="ECO:0000256" key="6">
    <source>
        <dbReference type="ARBA" id="ARBA00022516"/>
    </source>
</evidence>
<gene>
    <name evidence="16" type="primary">pgsA_2</name>
    <name evidence="16" type="ORF">ElP_49890</name>
</gene>
<dbReference type="EC" id="2.7.8.5" evidence="4"/>
<feature type="compositionally biased region" description="Basic and acidic residues" evidence="14">
    <location>
        <begin position="177"/>
        <end position="186"/>
    </location>
</feature>
<dbReference type="GO" id="GO:0008444">
    <property type="term" value="F:CDP-diacylglycerol-glycerol-3-phosphate 3-phosphatidyltransferase activity"/>
    <property type="evidence" value="ECO:0007669"/>
    <property type="project" value="UniProtKB-EC"/>
</dbReference>
<dbReference type="EMBL" id="CP036426">
    <property type="protein sequence ID" value="QDV37056.1"/>
    <property type="molecule type" value="Genomic_DNA"/>
</dbReference>
<evidence type="ECO:0000313" key="17">
    <source>
        <dbReference type="Proteomes" id="UP000317835"/>
    </source>
</evidence>
<evidence type="ECO:0000256" key="1">
    <source>
        <dbReference type="ARBA" id="ARBA00004141"/>
    </source>
</evidence>
<keyword evidence="8 15" id="KW-1133">Transmembrane helix</keyword>
<evidence type="ECO:0000256" key="4">
    <source>
        <dbReference type="ARBA" id="ARBA00013170"/>
    </source>
</evidence>
<comment type="catalytic activity">
    <reaction evidence="13">
        <text>a CDP-1,2-diacyl-sn-glycerol + sn-glycerol 3-phosphate = a 1,2-diacyl-sn-glycero-3-phospho-(1'-sn-glycero-3'-phosphate) + CMP + H(+)</text>
        <dbReference type="Rhea" id="RHEA:12593"/>
        <dbReference type="ChEBI" id="CHEBI:15378"/>
        <dbReference type="ChEBI" id="CHEBI:57597"/>
        <dbReference type="ChEBI" id="CHEBI:58332"/>
        <dbReference type="ChEBI" id="CHEBI:60110"/>
        <dbReference type="ChEBI" id="CHEBI:60377"/>
        <dbReference type="EC" id="2.7.8.5"/>
    </reaction>
</comment>
<dbReference type="RefSeq" id="WP_145274298.1">
    <property type="nucleotide sequence ID" value="NZ_CP036426.1"/>
</dbReference>
<dbReference type="InterPro" id="IPR000462">
    <property type="entry name" value="CDP-OH_P_trans"/>
</dbReference>
<dbReference type="InterPro" id="IPR043130">
    <property type="entry name" value="CDP-OH_PTrfase_TM_dom"/>
</dbReference>
<evidence type="ECO:0000256" key="2">
    <source>
        <dbReference type="ARBA" id="ARBA00005042"/>
    </source>
</evidence>
<protein>
    <recommendedName>
        <fullName evidence="5">CDP-diacylglycerol--glycerol-3-phosphate 3-phosphatidyltransferase</fullName>
        <ecNumber evidence="4">2.7.8.5</ecNumber>
    </recommendedName>
</protein>
<dbReference type="PIRSF" id="PIRSF000847">
    <property type="entry name" value="Phos_ph_gly_syn"/>
    <property type="match status" value="1"/>
</dbReference>
<evidence type="ECO:0000313" key="16">
    <source>
        <dbReference type="EMBL" id="QDV37056.1"/>
    </source>
</evidence>
<dbReference type="GO" id="GO:0016020">
    <property type="term" value="C:membrane"/>
    <property type="evidence" value="ECO:0007669"/>
    <property type="project" value="UniProtKB-SubCell"/>
</dbReference>
<feature type="transmembrane region" description="Helical" evidence="15">
    <location>
        <begin position="150"/>
        <end position="169"/>
    </location>
</feature>
<keyword evidence="12" id="KW-1208">Phospholipid metabolism</keyword>
<reference evidence="16 17" key="1">
    <citation type="submission" date="2019-02" db="EMBL/GenBank/DDBJ databases">
        <title>Deep-cultivation of Planctomycetes and their phenomic and genomic characterization uncovers novel biology.</title>
        <authorList>
            <person name="Wiegand S."/>
            <person name="Jogler M."/>
            <person name="Boedeker C."/>
            <person name="Pinto D."/>
            <person name="Vollmers J."/>
            <person name="Rivas-Marin E."/>
            <person name="Kohn T."/>
            <person name="Peeters S.H."/>
            <person name="Heuer A."/>
            <person name="Rast P."/>
            <person name="Oberbeckmann S."/>
            <person name="Bunk B."/>
            <person name="Jeske O."/>
            <person name="Meyerdierks A."/>
            <person name="Storesund J.E."/>
            <person name="Kallscheuer N."/>
            <person name="Luecker S."/>
            <person name="Lage O.M."/>
            <person name="Pohl T."/>
            <person name="Merkel B.J."/>
            <person name="Hornburger P."/>
            <person name="Mueller R.-W."/>
            <person name="Bruemmer F."/>
            <person name="Labrenz M."/>
            <person name="Spormann A.M."/>
            <person name="Op den Camp H."/>
            <person name="Overmann J."/>
            <person name="Amann R."/>
            <person name="Jetten M.S.M."/>
            <person name="Mascher T."/>
            <person name="Medema M.H."/>
            <person name="Devos D.P."/>
            <person name="Kaster A.-K."/>
            <person name="Ovreas L."/>
            <person name="Rohde M."/>
            <person name="Galperin M.Y."/>
            <person name="Jogler C."/>
        </authorList>
    </citation>
    <scope>NUCLEOTIDE SEQUENCE [LARGE SCALE GENOMIC DNA]</scope>
    <source>
        <strain evidence="16 17">ElP</strain>
    </source>
</reference>
<evidence type="ECO:0000256" key="12">
    <source>
        <dbReference type="ARBA" id="ARBA00023264"/>
    </source>
</evidence>
<name>A0A518H8G0_9BACT</name>
<evidence type="ECO:0000256" key="3">
    <source>
        <dbReference type="ARBA" id="ARBA00010441"/>
    </source>
</evidence>
<sequence>MSRSSRAMAHFLPNILTFARIGLAGIFPLTSPSYWPTILILSAASDAFDGAFSRLFHASSTFGRTLDPIADKLFIGVVLLTLLAEGIVTVPDLLLVAARDLAVLSGVLLAVSLKGWRSVRHMPPRPLGKATTALQFLFLFWLVYTARSAPVPLLALTGAVSVLAGIDYLRQPHRSMPEDAARRVASDDATAELQHPQGDRRS</sequence>
<evidence type="ECO:0000256" key="13">
    <source>
        <dbReference type="ARBA" id="ARBA00048586"/>
    </source>
</evidence>
<dbReference type="KEGG" id="tpla:ElP_49890"/>
<dbReference type="Proteomes" id="UP000317835">
    <property type="component" value="Chromosome"/>
</dbReference>
<evidence type="ECO:0000256" key="7">
    <source>
        <dbReference type="ARBA" id="ARBA00022692"/>
    </source>
</evidence>
<evidence type="ECO:0000256" key="15">
    <source>
        <dbReference type="SAM" id="Phobius"/>
    </source>
</evidence>
<comment type="similarity">
    <text evidence="3">Belongs to the CDP-alcohol phosphatidyltransferase class-I family.</text>
</comment>
<keyword evidence="7 15" id="KW-0812">Transmembrane</keyword>
<keyword evidence="17" id="KW-1185">Reference proteome</keyword>
<dbReference type="Pfam" id="PF01066">
    <property type="entry name" value="CDP-OH_P_transf"/>
    <property type="match status" value="1"/>
</dbReference>
<dbReference type="AlphaFoldDB" id="A0A518H8G0"/>
<feature type="transmembrane region" description="Helical" evidence="15">
    <location>
        <begin position="73"/>
        <end position="90"/>
    </location>
</feature>
<evidence type="ECO:0000256" key="9">
    <source>
        <dbReference type="ARBA" id="ARBA00023098"/>
    </source>
</evidence>
<dbReference type="PANTHER" id="PTHR14269">
    <property type="entry name" value="CDP-DIACYLGLYCEROL--GLYCEROL-3-PHOSPHATE 3-PHOSPHATIDYLTRANSFERASE-RELATED"/>
    <property type="match status" value="1"/>
</dbReference>
<comment type="subcellular location">
    <subcellularLocation>
        <location evidence="1">Membrane</location>
        <topology evidence="1">Multi-pass membrane protein</topology>
    </subcellularLocation>
</comment>
<feature type="region of interest" description="Disordered" evidence="14">
    <location>
        <begin position="177"/>
        <end position="202"/>
    </location>
</feature>
<evidence type="ECO:0000256" key="14">
    <source>
        <dbReference type="SAM" id="MobiDB-lite"/>
    </source>
</evidence>
<dbReference type="PANTHER" id="PTHR14269:SF11">
    <property type="entry name" value="CDP-DIACYLGLYCEROL--GLYCEROL-3-PHOSPHATE 3-PHOSPHATIDYLTRANSFERASE"/>
    <property type="match status" value="1"/>
</dbReference>
<proteinExistence type="inferred from homology"/>
<keyword evidence="10 15" id="KW-0472">Membrane</keyword>
<evidence type="ECO:0000256" key="11">
    <source>
        <dbReference type="ARBA" id="ARBA00023209"/>
    </source>
</evidence>
<keyword evidence="9" id="KW-0443">Lipid metabolism</keyword>
<evidence type="ECO:0000256" key="5">
    <source>
        <dbReference type="ARBA" id="ARBA00014944"/>
    </source>
</evidence>
<organism evidence="16 17">
    <name type="scientific">Tautonia plasticadhaerens</name>
    <dbReference type="NCBI Taxonomy" id="2527974"/>
    <lineage>
        <taxon>Bacteria</taxon>
        <taxon>Pseudomonadati</taxon>
        <taxon>Planctomycetota</taxon>
        <taxon>Planctomycetia</taxon>
        <taxon>Isosphaerales</taxon>
        <taxon>Isosphaeraceae</taxon>
        <taxon>Tautonia</taxon>
    </lineage>
</organism>
<evidence type="ECO:0000256" key="10">
    <source>
        <dbReference type="ARBA" id="ARBA00023136"/>
    </source>
</evidence>
<dbReference type="OrthoDB" id="9796672at2"/>
<dbReference type="GO" id="GO:0046474">
    <property type="term" value="P:glycerophospholipid biosynthetic process"/>
    <property type="evidence" value="ECO:0007669"/>
    <property type="project" value="TreeGrafter"/>
</dbReference>
<evidence type="ECO:0000256" key="8">
    <source>
        <dbReference type="ARBA" id="ARBA00022989"/>
    </source>
</evidence>
<dbReference type="Gene3D" id="1.20.120.1760">
    <property type="match status" value="1"/>
</dbReference>
<keyword evidence="16" id="KW-0808">Transferase</keyword>
<accession>A0A518H8G0</accession>